<dbReference type="InterPro" id="IPR037197">
    <property type="entry name" value="WWE_dom_sf"/>
</dbReference>
<dbReference type="Pfam" id="PF03496">
    <property type="entry name" value="ADPrib_exo_Tox"/>
    <property type="match status" value="1"/>
</dbReference>
<dbReference type="SUPFAM" id="SSF56399">
    <property type="entry name" value="ADP-ribosylation"/>
    <property type="match status" value="1"/>
</dbReference>
<dbReference type="Gene3D" id="3.30.720.50">
    <property type="match status" value="1"/>
</dbReference>
<sequence length="330" mass="38222">MLQSKLQRPFLDFVVINVSARNNFIHFTFFQKNNMTTTRFQWLWRSSKEPLSPESINDEWKPYSDVETEIIETAFTAFQQNNEEQVVELDKCIIDLNRHLQTSKTDKQNQGPIKRVAVSLNDRRCLRKERFCIPELLSPEPMSPEPMSPESMSPESPLSPEPPLSPRSFVDEGRWVSPKFVEQWVKKNPRVSLSDRVEQVVQGILIEGEKANSFPYANVFKRNQYKGLVYRGVLLDPHQIESYKNAVGKGSKEWLNFSSASKNRALAEIYGNTLFVINIPSKSQPIDISSVSNFPEEEEVLLPASTSFQIEKVEYDENAKKHYIYLRVLW</sequence>
<dbReference type="SUPFAM" id="SSF117839">
    <property type="entry name" value="WWE domain"/>
    <property type="match status" value="1"/>
</dbReference>
<comment type="caution">
    <text evidence="3">The sequence shown here is derived from an EMBL/GenBank/DDBJ whole genome shotgun (WGS) entry which is preliminary data.</text>
</comment>
<dbReference type="Proteomes" id="UP000677228">
    <property type="component" value="Unassembled WGS sequence"/>
</dbReference>
<proteinExistence type="predicted"/>
<name>A0A8S2EPZ1_9BILA</name>
<evidence type="ECO:0000259" key="2">
    <source>
        <dbReference type="PROSITE" id="PS50918"/>
    </source>
</evidence>
<dbReference type="Proteomes" id="UP000682733">
    <property type="component" value="Unassembled WGS sequence"/>
</dbReference>
<feature type="region of interest" description="Disordered" evidence="1">
    <location>
        <begin position="137"/>
        <end position="165"/>
    </location>
</feature>
<evidence type="ECO:0000313" key="3">
    <source>
        <dbReference type="EMBL" id="CAF1281761.1"/>
    </source>
</evidence>
<evidence type="ECO:0000313" key="5">
    <source>
        <dbReference type="Proteomes" id="UP000677228"/>
    </source>
</evidence>
<dbReference type="InterPro" id="IPR004170">
    <property type="entry name" value="WWE_dom"/>
</dbReference>
<accession>A0A8S2EPZ1</accession>
<reference evidence="3" key="1">
    <citation type="submission" date="2021-02" db="EMBL/GenBank/DDBJ databases">
        <authorList>
            <person name="Nowell W R."/>
        </authorList>
    </citation>
    <scope>NUCLEOTIDE SEQUENCE</scope>
</reference>
<feature type="domain" description="WWE" evidence="2">
    <location>
        <begin position="28"/>
        <end position="115"/>
    </location>
</feature>
<protein>
    <recommendedName>
        <fullName evidence="2">WWE domain-containing protein</fullName>
    </recommendedName>
</protein>
<dbReference type="AlphaFoldDB" id="A0A8S2EPZ1"/>
<dbReference type="PROSITE" id="PS51996">
    <property type="entry name" value="TR_MART"/>
    <property type="match status" value="1"/>
</dbReference>
<dbReference type="EMBL" id="CAJOBA010039969">
    <property type="protein sequence ID" value="CAF4086538.1"/>
    <property type="molecule type" value="Genomic_DNA"/>
</dbReference>
<gene>
    <name evidence="3" type="ORF">OVA965_LOCUS27671</name>
    <name evidence="4" type="ORF">TMI583_LOCUS28417</name>
</gene>
<dbReference type="InterPro" id="IPR003540">
    <property type="entry name" value="ADP-ribosyltransferase"/>
</dbReference>
<dbReference type="PROSITE" id="PS50918">
    <property type="entry name" value="WWE"/>
    <property type="match status" value="1"/>
</dbReference>
<dbReference type="Gene3D" id="3.90.176.10">
    <property type="entry name" value="Toxin ADP-ribosyltransferase, Chain A, domain 1"/>
    <property type="match status" value="1"/>
</dbReference>
<organism evidence="3 5">
    <name type="scientific">Didymodactylos carnosus</name>
    <dbReference type="NCBI Taxonomy" id="1234261"/>
    <lineage>
        <taxon>Eukaryota</taxon>
        <taxon>Metazoa</taxon>
        <taxon>Spiralia</taxon>
        <taxon>Gnathifera</taxon>
        <taxon>Rotifera</taxon>
        <taxon>Eurotatoria</taxon>
        <taxon>Bdelloidea</taxon>
        <taxon>Philodinida</taxon>
        <taxon>Philodinidae</taxon>
        <taxon>Didymodactylos</taxon>
    </lineage>
</organism>
<dbReference type="GO" id="GO:0005576">
    <property type="term" value="C:extracellular region"/>
    <property type="evidence" value="ECO:0007669"/>
    <property type="project" value="InterPro"/>
</dbReference>
<dbReference type="EMBL" id="CAJNOK010018407">
    <property type="protein sequence ID" value="CAF1281761.1"/>
    <property type="molecule type" value="Genomic_DNA"/>
</dbReference>
<evidence type="ECO:0000313" key="4">
    <source>
        <dbReference type="EMBL" id="CAF4086538.1"/>
    </source>
</evidence>
<dbReference type="Pfam" id="PF02825">
    <property type="entry name" value="WWE"/>
    <property type="match status" value="1"/>
</dbReference>
<evidence type="ECO:0000256" key="1">
    <source>
        <dbReference type="SAM" id="MobiDB-lite"/>
    </source>
</evidence>